<accession>A0AAW9RUV5</accession>
<dbReference type="InterPro" id="IPR036610">
    <property type="entry name" value="PEBP-like_sf"/>
</dbReference>
<name>A0AAW9RUV5_9HYPH</name>
<dbReference type="Gene3D" id="3.90.280.10">
    <property type="entry name" value="PEBP-like"/>
    <property type="match status" value="1"/>
</dbReference>
<proteinExistence type="predicted"/>
<evidence type="ECO:0000256" key="1">
    <source>
        <dbReference type="SAM" id="SignalP"/>
    </source>
</evidence>
<evidence type="ECO:0000313" key="3">
    <source>
        <dbReference type="Proteomes" id="UP001378188"/>
    </source>
</evidence>
<gene>
    <name evidence="2" type="ORF">V3328_07425</name>
</gene>
<evidence type="ECO:0000313" key="2">
    <source>
        <dbReference type="EMBL" id="MEJ8571296.1"/>
    </source>
</evidence>
<feature type="chain" id="PRO_5043667749" evidence="1">
    <location>
        <begin position="25"/>
        <end position="135"/>
    </location>
</feature>
<reference evidence="2 3" key="1">
    <citation type="submission" date="2024-02" db="EMBL/GenBank/DDBJ databases">
        <title>Genome analysis and characterization of Microbaculum marinisediminis sp. nov., isolated from marine sediment.</title>
        <authorList>
            <person name="Du Z.-J."/>
            <person name="Ye Y.-Q."/>
            <person name="Zhang Z.-R."/>
            <person name="Yuan S.-M."/>
            <person name="Zhang X.-Y."/>
        </authorList>
    </citation>
    <scope>NUCLEOTIDE SEQUENCE [LARGE SCALE GENOMIC DNA]</scope>
    <source>
        <strain evidence="2 3">SDUM1044001</strain>
    </source>
</reference>
<dbReference type="Pfam" id="PF01161">
    <property type="entry name" value="PBP"/>
    <property type="match status" value="1"/>
</dbReference>
<dbReference type="SUPFAM" id="SSF49777">
    <property type="entry name" value="PEBP-like"/>
    <property type="match status" value="1"/>
</dbReference>
<dbReference type="Proteomes" id="UP001378188">
    <property type="component" value="Unassembled WGS sequence"/>
</dbReference>
<dbReference type="EMBL" id="JAZHOF010000003">
    <property type="protein sequence ID" value="MEJ8571296.1"/>
    <property type="molecule type" value="Genomic_DNA"/>
</dbReference>
<keyword evidence="2" id="KW-0649">Protein kinase inhibitor</keyword>
<keyword evidence="3" id="KW-1185">Reference proteome</keyword>
<dbReference type="AlphaFoldDB" id="A0AAW9RUV5"/>
<organism evidence="2 3">
    <name type="scientific">Microbaculum marinum</name>
    <dbReference type="NCBI Taxonomy" id="1764581"/>
    <lineage>
        <taxon>Bacteria</taxon>
        <taxon>Pseudomonadati</taxon>
        <taxon>Pseudomonadota</taxon>
        <taxon>Alphaproteobacteria</taxon>
        <taxon>Hyphomicrobiales</taxon>
        <taxon>Tepidamorphaceae</taxon>
        <taxon>Microbaculum</taxon>
    </lineage>
</organism>
<dbReference type="InterPro" id="IPR008914">
    <property type="entry name" value="PEBP"/>
</dbReference>
<protein>
    <submittedName>
        <fullName evidence="2">YbhB/YbcL family Raf kinase inhibitor-like protein</fullName>
    </submittedName>
</protein>
<feature type="signal peptide" evidence="1">
    <location>
        <begin position="1"/>
        <end position="24"/>
    </location>
</feature>
<dbReference type="RefSeq" id="WP_340328999.1">
    <property type="nucleotide sequence ID" value="NZ_JAZHOF010000003.1"/>
</dbReference>
<dbReference type="GO" id="GO:0004860">
    <property type="term" value="F:protein kinase inhibitor activity"/>
    <property type="evidence" value="ECO:0007669"/>
    <property type="project" value="UniProtKB-KW"/>
</dbReference>
<keyword evidence="1" id="KW-0732">Signal</keyword>
<comment type="caution">
    <text evidence="2">The sequence shown here is derived from an EMBL/GenBank/DDBJ whole genome shotgun (WGS) entry which is preliminary data.</text>
</comment>
<sequence>MTIRPVLLAAATIALMAAAAPAQAFSIAFDWSGLKSCTSGRPNTVDSPPFRISGLPAGTKSVVFKLVDVNVPTYNHGGGTVAVSQSGQLPRGAFKYKSPCPPNGRHTYEWTATAKDGARGSGKTLGVAKARLAYP</sequence>